<dbReference type="GO" id="GO:0005886">
    <property type="term" value="C:plasma membrane"/>
    <property type="evidence" value="ECO:0007669"/>
    <property type="project" value="UniProtKB-SubCell"/>
</dbReference>
<keyword evidence="5" id="KW-0472">Membrane</keyword>
<feature type="non-terminal residue" evidence="7">
    <location>
        <position position="1"/>
    </location>
</feature>
<evidence type="ECO:0000256" key="5">
    <source>
        <dbReference type="ARBA" id="ARBA00023136"/>
    </source>
</evidence>
<evidence type="ECO:0000256" key="3">
    <source>
        <dbReference type="ARBA" id="ARBA00022519"/>
    </source>
</evidence>
<keyword evidence="2" id="KW-1003">Cell membrane</keyword>
<proteinExistence type="predicted"/>
<evidence type="ECO:0000256" key="4">
    <source>
        <dbReference type="ARBA" id="ARBA00022679"/>
    </source>
</evidence>
<keyword evidence="3" id="KW-0997">Cell inner membrane</keyword>
<comment type="subcellular location">
    <subcellularLocation>
        <location evidence="1">Cell inner membrane</location>
    </subcellularLocation>
</comment>
<evidence type="ECO:0000256" key="2">
    <source>
        <dbReference type="ARBA" id="ARBA00022475"/>
    </source>
</evidence>
<keyword evidence="4 7" id="KW-0808">Transferase</keyword>
<dbReference type="Pfam" id="PF03279">
    <property type="entry name" value="Lip_A_acyltrans"/>
    <property type="match status" value="1"/>
</dbReference>
<sequence>DFPSDSPAADAERFHRLIEAQVRAVPEQYLWIHRRFKGLGPDYPDYYRRAR</sequence>
<dbReference type="GO" id="GO:0016746">
    <property type="term" value="F:acyltransferase activity"/>
    <property type="evidence" value="ECO:0007669"/>
    <property type="project" value="UniProtKB-KW"/>
</dbReference>
<gene>
    <name evidence="7" type="ORF">B2A_06566</name>
</gene>
<reference evidence="7" key="2">
    <citation type="journal article" date="2014" name="ISME J.">
        <title>Microbial stratification in low pH oxic and suboxic macroscopic growths along an acid mine drainage.</title>
        <authorList>
            <person name="Mendez-Garcia C."/>
            <person name="Mesa V."/>
            <person name="Sprenger R.R."/>
            <person name="Richter M."/>
            <person name="Diez M.S."/>
            <person name="Solano J."/>
            <person name="Bargiela R."/>
            <person name="Golyshina O.V."/>
            <person name="Manteca A."/>
            <person name="Ramos J.L."/>
            <person name="Gallego J.R."/>
            <person name="Llorente I."/>
            <person name="Martins Dos Santos V.A."/>
            <person name="Jensen O.N."/>
            <person name="Pelaez A.I."/>
            <person name="Sanchez J."/>
            <person name="Ferrer M."/>
        </authorList>
    </citation>
    <scope>NUCLEOTIDE SEQUENCE</scope>
</reference>
<organism evidence="7">
    <name type="scientific">mine drainage metagenome</name>
    <dbReference type="NCBI Taxonomy" id="410659"/>
    <lineage>
        <taxon>unclassified sequences</taxon>
        <taxon>metagenomes</taxon>
        <taxon>ecological metagenomes</taxon>
    </lineage>
</organism>
<evidence type="ECO:0000256" key="1">
    <source>
        <dbReference type="ARBA" id="ARBA00004533"/>
    </source>
</evidence>
<dbReference type="GO" id="GO:1901137">
    <property type="term" value="P:carbohydrate derivative biosynthetic process"/>
    <property type="evidence" value="ECO:0007669"/>
    <property type="project" value="UniProtKB-ARBA"/>
</dbReference>
<protein>
    <submittedName>
        <fullName evidence="7">Lipid A biosynthesis lauroyl acyltransferase</fullName>
    </submittedName>
</protein>
<name>T0ZVS6_9ZZZZ</name>
<evidence type="ECO:0000256" key="6">
    <source>
        <dbReference type="ARBA" id="ARBA00023315"/>
    </source>
</evidence>
<comment type="caution">
    <text evidence="7">The sequence shown here is derived from an EMBL/GenBank/DDBJ whole genome shotgun (WGS) entry which is preliminary data.</text>
</comment>
<dbReference type="EMBL" id="AUZZ01004654">
    <property type="protein sequence ID" value="EQD52356.1"/>
    <property type="molecule type" value="Genomic_DNA"/>
</dbReference>
<keyword evidence="6 7" id="KW-0012">Acyltransferase</keyword>
<evidence type="ECO:0000313" key="7">
    <source>
        <dbReference type="EMBL" id="EQD52356.1"/>
    </source>
</evidence>
<dbReference type="AlphaFoldDB" id="T0ZVS6"/>
<dbReference type="GO" id="GO:0008610">
    <property type="term" value="P:lipid biosynthetic process"/>
    <property type="evidence" value="ECO:0007669"/>
    <property type="project" value="UniProtKB-ARBA"/>
</dbReference>
<dbReference type="InterPro" id="IPR004960">
    <property type="entry name" value="LipA_acyltrans"/>
</dbReference>
<reference evidence="7" key="1">
    <citation type="submission" date="2013-08" db="EMBL/GenBank/DDBJ databases">
        <authorList>
            <person name="Mendez C."/>
            <person name="Richter M."/>
            <person name="Ferrer M."/>
            <person name="Sanchez J."/>
        </authorList>
    </citation>
    <scope>NUCLEOTIDE SEQUENCE</scope>
</reference>
<accession>T0ZVS6</accession>